<evidence type="ECO:0000313" key="2">
    <source>
        <dbReference type="Proteomes" id="UP000569005"/>
    </source>
</evidence>
<name>A0ACC5P3K7_9BACT</name>
<proteinExistence type="predicted"/>
<gene>
    <name evidence="1" type="ORF">HDF13_003750</name>
</gene>
<dbReference type="EMBL" id="JACHEA010000001">
    <property type="protein sequence ID" value="MBB5341417.1"/>
    <property type="molecule type" value="Genomic_DNA"/>
</dbReference>
<reference evidence="1" key="1">
    <citation type="submission" date="2020-08" db="EMBL/GenBank/DDBJ databases">
        <title>Genomic Encyclopedia of Type Strains, Phase IV (KMG-V): Genome sequencing to study the core and pangenomes of soil and plant-associated prokaryotes.</title>
        <authorList>
            <person name="Whitman W."/>
        </authorList>
    </citation>
    <scope>NUCLEOTIDE SEQUENCE</scope>
    <source>
        <strain evidence="1">M8UP15</strain>
    </source>
</reference>
<sequence>MGTTHQRGYVTPRGKQWYGYYRKVVNDPATNEPKSVRIPVSLGPKSKMTKTEARQTLEREITKQLGQPGSPTRIMNDGSVTFAWFVTNRFLPLKEAVWKEETAKTKKILIQLDLVEPLGEIPLINFDKFSLQLHLNKLATTGSKDRVLQMRAYLRDIFAEAVDQDFLVKDPARKIKVPAQLRATDTTTLTWDQLRLALSKLNLRDRILLELDMTNALRPSELFAFRWKRFDYQASTLTVAETVYKGNIRDWGKTKKSLTVIHIPLELADDLQAWRLECEERAQEAAAKDKTKSPFLSEDDFIFANEVGGFLDTDNYRKRVLHKLARDLGLPKLTFQVIRRTIATLAQKKGTVKDVQGVMRHSRTATTTDVYMQEIPASVQSTINSINRELRGLRATNRKKSASTGAVVEGRRKAVKRLAKPLTQDDTKSLREGGRLLPVAI</sequence>
<keyword evidence="2" id="KW-1185">Reference proteome</keyword>
<protein>
    <submittedName>
        <fullName evidence="1">Integrase</fullName>
    </submittedName>
</protein>
<comment type="caution">
    <text evidence="1">The sequence shown here is derived from an EMBL/GenBank/DDBJ whole genome shotgun (WGS) entry which is preliminary data.</text>
</comment>
<organism evidence="1 2">
    <name type="scientific">Tunturiibacter gelidiferens</name>
    <dbReference type="NCBI Taxonomy" id="3069689"/>
    <lineage>
        <taxon>Bacteria</taxon>
        <taxon>Pseudomonadati</taxon>
        <taxon>Acidobacteriota</taxon>
        <taxon>Terriglobia</taxon>
        <taxon>Terriglobales</taxon>
        <taxon>Acidobacteriaceae</taxon>
        <taxon>Tunturiibacter</taxon>
    </lineage>
</organism>
<dbReference type="Proteomes" id="UP000569005">
    <property type="component" value="Unassembled WGS sequence"/>
</dbReference>
<accession>A0ACC5P3K7</accession>
<evidence type="ECO:0000313" key="1">
    <source>
        <dbReference type="EMBL" id="MBB5341417.1"/>
    </source>
</evidence>